<evidence type="ECO:0000256" key="4">
    <source>
        <dbReference type="ARBA" id="ARBA00016009"/>
    </source>
</evidence>
<keyword evidence="5" id="KW-0819">tRNA processing</keyword>
<comment type="subcellular location">
    <subcellularLocation>
        <location evidence="1">Nucleus</location>
    </subcellularLocation>
</comment>
<evidence type="ECO:0000313" key="10">
    <source>
        <dbReference type="Proteomes" id="UP001212997"/>
    </source>
</evidence>
<dbReference type="PANTHER" id="PTHR15840:SF10">
    <property type="entry name" value="EKC_KEOPS COMPLEX SUBUNIT TPRKB"/>
    <property type="match status" value="1"/>
</dbReference>
<protein>
    <recommendedName>
        <fullName evidence="4">EKC/KEOPS complex subunit CGI121</fullName>
    </recommendedName>
    <alternativeName>
        <fullName evidence="3">EKC/KEOPS complex subunit cgi121</fullName>
    </alternativeName>
</protein>
<evidence type="ECO:0000256" key="1">
    <source>
        <dbReference type="ARBA" id="ARBA00004123"/>
    </source>
</evidence>
<proteinExistence type="inferred from homology"/>
<organism evidence="9 10">
    <name type="scientific">Meripilus lineatus</name>
    <dbReference type="NCBI Taxonomy" id="2056292"/>
    <lineage>
        <taxon>Eukaryota</taxon>
        <taxon>Fungi</taxon>
        <taxon>Dikarya</taxon>
        <taxon>Basidiomycota</taxon>
        <taxon>Agaricomycotina</taxon>
        <taxon>Agaricomycetes</taxon>
        <taxon>Polyporales</taxon>
        <taxon>Meripilaceae</taxon>
        <taxon>Meripilus</taxon>
    </lineage>
</organism>
<comment type="function">
    <text evidence="7">Component of the EKC/KEOPS complex that is required for the formation of a threonylcarbamoyl group on adenosine at position 37 (t(6)A37) in tRNAs that read codons beginning with adenine. The complex is probably involved in the transfer of the threonylcarbamoyl moiety of threonylcarbamoyl-AMP (TC-AMP) to the N6 group of A37. CGI121 acts as an allosteric effector that regulates the t(6)A activity of the complex. The EKC/KEOPS complex also promotes both telomere uncapping and telomere elongation. The complex is required for efficient recruitment of transcriptional coactivators. CGI121 is not required for tRNA modification.</text>
</comment>
<dbReference type="EMBL" id="JANAWD010000281">
    <property type="protein sequence ID" value="KAJ3482263.1"/>
    <property type="molecule type" value="Genomic_DNA"/>
</dbReference>
<evidence type="ECO:0000313" key="9">
    <source>
        <dbReference type="EMBL" id="KAJ3482263.1"/>
    </source>
</evidence>
<dbReference type="GO" id="GO:0000408">
    <property type="term" value="C:EKC/KEOPS complex"/>
    <property type="evidence" value="ECO:0007669"/>
    <property type="project" value="TreeGrafter"/>
</dbReference>
<evidence type="ECO:0000256" key="8">
    <source>
        <dbReference type="RuleBase" id="RU004398"/>
    </source>
</evidence>
<dbReference type="AlphaFoldDB" id="A0AAD5V007"/>
<evidence type="ECO:0000256" key="2">
    <source>
        <dbReference type="ARBA" id="ARBA00005546"/>
    </source>
</evidence>
<keyword evidence="10" id="KW-1185">Reference proteome</keyword>
<dbReference type="InterPro" id="IPR036504">
    <property type="entry name" value="CGI121/TPRKB_sf"/>
</dbReference>
<comment type="caution">
    <text evidence="9">The sequence shown here is derived from an EMBL/GenBank/DDBJ whole genome shotgun (WGS) entry which is preliminary data.</text>
</comment>
<dbReference type="GO" id="GO:0005829">
    <property type="term" value="C:cytosol"/>
    <property type="evidence" value="ECO:0007669"/>
    <property type="project" value="TreeGrafter"/>
</dbReference>
<keyword evidence="6 8" id="KW-0539">Nucleus</keyword>
<dbReference type="SUPFAM" id="SSF143870">
    <property type="entry name" value="PF0523-like"/>
    <property type="match status" value="1"/>
</dbReference>
<name>A0AAD5V007_9APHY</name>
<dbReference type="GO" id="GO:0002949">
    <property type="term" value="P:tRNA threonylcarbamoyladenosine modification"/>
    <property type="evidence" value="ECO:0007669"/>
    <property type="project" value="TreeGrafter"/>
</dbReference>
<evidence type="ECO:0000256" key="3">
    <source>
        <dbReference type="ARBA" id="ARBA00015316"/>
    </source>
</evidence>
<dbReference type="GO" id="GO:0005634">
    <property type="term" value="C:nucleus"/>
    <property type="evidence" value="ECO:0007669"/>
    <property type="project" value="UniProtKB-SubCell"/>
</dbReference>
<sequence>METFHYPHFPPDLSIAHVALFTKVTNSAELRLRLIKAASLPGEEGDIEREAVNFAFIDATKISEALRRYGVSDTTDSILVVRIASPEFSQPQAKMIKTVSGRLEPLSSIESISDWVSIAKSHKINNQQGLDAASGNLKQRDRLCEVVLSAVATKGVS</sequence>
<evidence type="ECO:0000256" key="7">
    <source>
        <dbReference type="ARBA" id="ARBA00025043"/>
    </source>
</evidence>
<dbReference type="Gene3D" id="3.30.2380.10">
    <property type="entry name" value="CGI121/TPRKB"/>
    <property type="match status" value="2"/>
</dbReference>
<evidence type="ECO:0000256" key="5">
    <source>
        <dbReference type="ARBA" id="ARBA00022694"/>
    </source>
</evidence>
<dbReference type="PANTHER" id="PTHR15840">
    <property type="entry name" value="CGI-121 FAMILY MEMBER"/>
    <property type="match status" value="1"/>
</dbReference>
<accession>A0AAD5V007</accession>
<reference evidence="9" key="1">
    <citation type="submission" date="2022-07" db="EMBL/GenBank/DDBJ databases">
        <title>Genome Sequence of Physisporinus lineatus.</title>
        <authorList>
            <person name="Buettner E."/>
        </authorList>
    </citation>
    <scope>NUCLEOTIDE SEQUENCE</scope>
    <source>
        <strain evidence="9">VT162</strain>
    </source>
</reference>
<gene>
    <name evidence="9" type="ORF">NLI96_g7102</name>
</gene>
<comment type="similarity">
    <text evidence="2 8">Belongs to the CGI121/TPRKB family.</text>
</comment>
<evidence type="ECO:0000256" key="6">
    <source>
        <dbReference type="ARBA" id="ARBA00023242"/>
    </source>
</evidence>
<dbReference type="InterPro" id="IPR013926">
    <property type="entry name" value="CGI121/TPRKB"/>
</dbReference>
<dbReference type="Pfam" id="PF08617">
    <property type="entry name" value="CGI-121"/>
    <property type="match status" value="1"/>
</dbReference>
<dbReference type="Proteomes" id="UP001212997">
    <property type="component" value="Unassembled WGS sequence"/>
</dbReference>